<proteinExistence type="predicted"/>
<comment type="caution">
    <text evidence="1">The sequence shown here is derived from an EMBL/GenBank/DDBJ whole genome shotgun (WGS) entry which is preliminary data.</text>
</comment>
<dbReference type="Proteomes" id="UP000712673">
    <property type="component" value="Unassembled WGS sequence"/>
</dbReference>
<evidence type="ECO:0000313" key="2">
    <source>
        <dbReference type="Proteomes" id="UP000712673"/>
    </source>
</evidence>
<organism evidence="1 2">
    <name type="scientific">Tectimicrobiota bacterium</name>
    <dbReference type="NCBI Taxonomy" id="2528274"/>
    <lineage>
        <taxon>Bacteria</taxon>
        <taxon>Pseudomonadati</taxon>
        <taxon>Nitrospinota/Tectimicrobiota group</taxon>
        <taxon>Candidatus Tectimicrobiota</taxon>
    </lineage>
</organism>
<evidence type="ECO:0000313" key="1">
    <source>
        <dbReference type="EMBL" id="MBM3226812.1"/>
    </source>
</evidence>
<dbReference type="Gene3D" id="1.25.40.10">
    <property type="entry name" value="Tetratricopeptide repeat domain"/>
    <property type="match status" value="2"/>
</dbReference>
<dbReference type="PANTHER" id="PTHR10098">
    <property type="entry name" value="RAPSYN-RELATED"/>
    <property type="match status" value="1"/>
</dbReference>
<gene>
    <name evidence="1" type="ORF">FJZ47_23860</name>
</gene>
<protein>
    <submittedName>
        <fullName evidence="1">Tetratricopeptide repeat protein</fullName>
    </submittedName>
</protein>
<dbReference type="InterPro" id="IPR011990">
    <property type="entry name" value="TPR-like_helical_dom_sf"/>
</dbReference>
<dbReference type="EMBL" id="VGLS01001059">
    <property type="protein sequence ID" value="MBM3226812.1"/>
    <property type="molecule type" value="Genomic_DNA"/>
</dbReference>
<dbReference type="SUPFAM" id="SSF48452">
    <property type="entry name" value="TPR-like"/>
    <property type="match status" value="1"/>
</dbReference>
<name>A0A938B334_UNCTE</name>
<dbReference type="PANTHER" id="PTHR10098:SF108">
    <property type="entry name" value="TETRATRICOPEPTIDE REPEAT PROTEIN 28"/>
    <property type="match status" value="1"/>
</dbReference>
<accession>A0A938B334</accession>
<sequence length="261" mass="28324">MSDFGRAAALLRRTMEAADRESGTSNPVVRFRIESRAFLAKTLSALGAFAEGRRHGEDALHLAAQEGRGPTPIIAHGYLGALYLAQGDLEHAIRVYTQGLALCRASGNRDWLREILAGLGYASALQGRLVEGRAPLEEGISESLRTGGRQRSFSVIWLSEVCGLAGRGAEVWQHARQALDLGRQQKDRGDEALALHQLGVVQAHAASPDAEQTEAHYQQALALAEELGMRPLQVRCHRSLGTLYAATGQREQARRGTLHCC</sequence>
<dbReference type="AlphaFoldDB" id="A0A938B334"/>
<reference evidence="1" key="1">
    <citation type="submission" date="2019-03" db="EMBL/GenBank/DDBJ databases">
        <title>Lake Tanganyika Metagenome-Assembled Genomes (MAGs).</title>
        <authorList>
            <person name="Tran P."/>
        </authorList>
    </citation>
    <scope>NUCLEOTIDE SEQUENCE</scope>
    <source>
        <strain evidence="1">K_DeepCast_65m_m2_066</strain>
    </source>
</reference>